<dbReference type="CDD" id="cd00156">
    <property type="entry name" value="REC"/>
    <property type="match status" value="1"/>
</dbReference>
<dbReference type="PANTHER" id="PTHR44591">
    <property type="entry name" value="STRESS RESPONSE REGULATOR PROTEIN 1"/>
    <property type="match status" value="1"/>
</dbReference>
<dbReference type="InterPro" id="IPR050595">
    <property type="entry name" value="Bact_response_regulator"/>
</dbReference>
<dbReference type="AlphaFoldDB" id="M5TYY1"/>
<keyword evidence="1 2" id="KW-0597">Phosphoprotein</keyword>
<gene>
    <name evidence="4" type="ORF">RSSM_04138</name>
</gene>
<name>M5TYY1_9BACT</name>
<dbReference type="Proteomes" id="UP000011885">
    <property type="component" value="Unassembled WGS sequence"/>
</dbReference>
<reference evidence="4 5" key="1">
    <citation type="journal article" date="2013" name="Mar. Genomics">
        <title>Expression of sulfatases in Rhodopirellula baltica and the diversity of sulfatases in the genus Rhodopirellula.</title>
        <authorList>
            <person name="Wegner C.E."/>
            <person name="Richter-Heitmann T."/>
            <person name="Klindworth A."/>
            <person name="Klockow C."/>
            <person name="Richter M."/>
            <person name="Achstetter T."/>
            <person name="Glockner F.O."/>
            <person name="Harder J."/>
        </authorList>
    </citation>
    <scope>NUCLEOTIDE SEQUENCE [LARGE SCALE GENOMIC DNA]</scope>
    <source>
        <strain evidence="4 5">SM41</strain>
    </source>
</reference>
<sequence>MQPVFEGRRCVIADDVRSSREVLNRWLQEFGLVTSCESDGLAAWESIQEDDCDLLITDIEMPGMSGLELLNNMRSGENPRYQNMPAIVVTSLLDEQVADVVQDFGGTTLVLKPLNKTVLHEVVGCVLSQRPVEPVYMSLQSDIQEASGISPSLRYLVERARANDC</sequence>
<dbReference type="SMART" id="SM00448">
    <property type="entry name" value="REC"/>
    <property type="match status" value="1"/>
</dbReference>
<dbReference type="InterPro" id="IPR001789">
    <property type="entry name" value="Sig_transdc_resp-reg_receiver"/>
</dbReference>
<dbReference type="Pfam" id="PF00072">
    <property type="entry name" value="Response_reg"/>
    <property type="match status" value="1"/>
</dbReference>
<dbReference type="InterPro" id="IPR011006">
    <property type="entry name" value="CheY-like_superfamily"/>
</dbReference>
<dbReference type="EMBL" id="ANOH01000278">
    <property type="protein sequence ID" value="EMI54427.1"/>
    <property type="molecule type" value="Genomic_DNA"/>
</dbReference>
<dbReference type="PROSITE" id="PS50110">
    <property type="entry name" value="RESPONSE_REGULATORY"/>
    <property type="match status" value="1"/>
</dbReference>
<dbReference type="PATRIC" id="fig|1263870.3.peg.4384"/>
<accession>M5TYY1</accession>
<evidence type="ECO:0000313" key="4">
    <source>
        <dbReference type="EMBL" id="EMI54427.1"/>
    </source>
</evidence>
<dbReference type="GO" id="GO:0000160">
    <property type="term" value="P:phosphorelay signal transduction system"/>
    <property type="evidence" value="ECO:0007669"/>
    <property type="project" value="InterPro"/>
</dbReference>
<dbReference type="SUPFAM" id="SSF52172">
    <property type="entry name" value="CheY-like"/>
    <property type="match status" value="1"/>
</dbReference>
<evidence type="ECO:0000256" key="2">
    <source>
        <dbReference type="PROSITE-ProRule" id="PRU00169"/>
    </source>
</evidence>
<feature type="domain" description="Response regulatory" evidence="3">
    <location>
        <begin position="9"/>
        <end position="127"/>
    </location>
</feature>
<dbReference type="PANTHER" id="PTHR44591:SF23">
    <property type="entry name" value="CHEY SUBFAMILY"/>
    <property type="match status" value="1"/>
</dbReference>
<protein>
    <submittedName>
        <fullName evidence="4">Signal transduction response regulator, receiver region domain protein</fullName>
    </submittedName>
</protein>
<evidence type="ECO:0000259" key="3">
    <source>
        <dbReference type="PROSITE" id="PS50110"/>
    </source>
</evidence>
<keyword evidence="5" id="KW-1185">Reference proteome</keyword>
<proteinExistence type="predicted"/>
<dbReference type="OrthoDB" id="278031at2"/>
<comment type="caution">
    <text evidence="4">The sequence shown here is derived from an EMBL/GenBank/DDBJ whole genome shotgun (WGS) entry which is preliminary data.</text>
</comment>
<evidence type="ECO:0000256" key="1">
    <source>
        <dbReference type="ARBA" id="ARBA00022553"/>
    </source>
</evidence>
<dbReference type="RefSeq" id="WP_008682286.1">
    <property type="nucleotide sequence ID" value="NZ_ANOH01000278.1"/>
</dbReference>
<feature type="modified residue" description="4-aspartylphosphate" evidence="2">
    <location>
        <position position="58"/>
    </location>
</feature>
<organism evidence="4 5">
    <name type="scientific">Rhodopirellula sallentina SM41</name>
    <dbReference type="NCBI Taxonomy" id="1263870"/>
    <lineage>
        <taxon>Bacteria</taxon>
        <taxon>Pseudomonadati</taxon>
        <taxon>Planctomycetota</taxon>
        <taxon>Planctomycetia</taxon>
        <taxon>Pirellulales</taxon>
        <taxon>Pirellulaceae</taxon>
        <taxon>Rhodopirellula</taxon>
    </lineage>
</organism>
<dbReference type="Gene3D" id="3.40.50.2300">
    <property type="match status" value="1"/>
</dbReference>
<evidence type="ECO:0000313" key="5">
    <source>
        <dbReference type="Proteomes" id="UP000011885"/>
    </source>
</evidence>